<dbReference type="AlphaFoldDB" id="A0A839JVM2"/>
<dbReference type="PIRSF" id="PIRSF027386">
    <property type="entry name" value="UCP027386_ABC_sbc_TM0202"/>
    <property type="match status" value="1"/>
</dbReference>
<protein>
    <submittedName>
        <fullName evidence="4">ABC transporter substrate-binding protein</fullName>
    </submittedName>
</protein>
<gene>
    <name evidence="4" type="ORF">H0486_00245</name>
</gene>
<dbReference type="Proteomes" id="UP000574276">
    <property type="component" value="Unassembled WGS sequence"/>
</dbReference>
<feature type="chain" id="PRO_5039589308" evidence="2">
    <location>
        <begin position="22"/>
        <end position="375"/>
    </location>
</feature>
<evidence type="ECO:0000313" key="5">
    <source>
        <dbReference type="Proteomes" id="UP000574276"/>
    </source>
</evidence>
<feature type="domain" description="SsuA/THI5-like" evidence="3">
    <location>
        <begin position="165"/>
        <end position="311"/>
    </location>
</feature>
<dbReference type="InterPro" id="IPR015168">
    <property type="entry name" value="SsuA/THI5"/>
</dbReference>
<dbReference type="Pfam" id="PF09084">
    <property type="entry name" value="NMT1"/>
    <property type="match status" value="1"/>
</dbReference>
<evidence type="ECO:0000313" key="4">
    <source>
        <dbReference type="EMBL" id="MBB2181324.1"/>
    </source>
</evidence>
<organism evidence="4 5">
    <name type="scientific">Variimorphobacter saccharofermentans</name>
    <dbReference type="NCBI Taxonomy" id="2755051"/>
    <lineage>
        <taxon>Bacteria</taxon>
        <taxon>Bacillati</taxon>
        <taxon>Bacillota</taxon>
        <taxon>Clostridia</taxon>
        <taxon>Lachnospirales</taxon>
        <taxon>Lachnospiraceae</taxon>
        <taxon>Variimorphobacter</taxon>
    </lineage>
</organism>
<proteinExistence type="predicted"/>
<sequence>MKDMKKIILGLLLILCTTVFTACTAKKEPSDTKQLEVEESTDKEPTAAAEQENEPTAIPEQAASDVEDDQQQEATKAEKIDIKIAALKGPTGMGMVKMMEDAQAGTSANNYEFMIAGAADEITGKLIKGEIDIAAIPCNLASVLYNKTEGKIKLAGINTLGVLYIVEMGDTIHTVEDLRGKTIYSTGLGTTPQFTLNYILSANGIDPEKDVNIEYKSESTEVAALLSESSDAIAMLPQPYVTAVMMSNDKLRIALDIAKEWEAVSKDDSTVVTGVVIVRDEFLENNKEAFDAFMKEYAVSTAFVNENVDEAAALIEKYDIFKAGPSKKAIPYCNITLVEGEEMKGKVNGYLQVLFEQDPKSVGGKLPTDDIYYIQ</sequence>
<feature type="region of interest" description="Disordered" evidence="1">
    <location>
        <begin position="27"/>
        <end position="75"/>
    </location>
</feature>
<dbReference type="SUPFAM" id="SSF53850">
    <property type="entry name" value="Periplasmic binding protein-like II"/>
    <property type="match status" value="1"/>
</dbReference>
<keyword evidence="2" id="KW-0732">Signal</keyword>
<dbReference type="InterPro" id="IPR027024">
    <property type="entry name" value="UCP027386_ABC_sbc_TM0202"/>
</dbReference>
<evidence type="ECO:0000256" key="2">
    <source>
        <dbReference type="SAM" id="SignalP"/>
    </source>
</evidence>
<dbReference type="PANTHER" id="PTHR30024:SF46">
    <property type="entry name" value="ABC TRANSPORTER, SUBSTRATE-BINDING LIPOPROTEIN"/>
    <property type="match status" value="1"/>
</dbReference>
<feature type="signal peptide" evidence="2">
    <location>
        <begin position="1"/>
        <end position="21"/>
    </location>
</feature>
<dbReference type="Gene3D" id="3.40.190.10">
    <property type="entry name" value="Periplasmic binding protein-like II"/>
    <property type="match status" value="2"/>
</dbReference>
<dbReference type="PANTHER" id="PTHR30024">
    <property type="entry name" value="ALIPHATIC SULFONATES-BINDING PROTEIN-RELATED"/>
    <property type="match status" value="1"/>
</dbReference>
<evidence type="ECO:0000259" key="3">
    <source>
        <dbReference type="Pfam" id="PF09084"/>
    </source>
</evidence>
<name>A0A839JVM2_9FIRM</name>
<keyword evidence="5" id="KW-1185">Reference proteome</keyword>
<reference evidence="4 5" key="1">
    <citation type="submission" date="2020-07" db="EMBL/GenBank/DDBJ databases">
        <title>Characterization and genome sequencing of isolate MD1, a novel member within the family Lachnospiraceae.</title>
        <authorList>
            <person name="Rettenmaier R."/>
            <person name="Di Bello L."/>
            <person name="Zinser C."/>
            <person name="Scheitz K."/>
            <person name="Liebl W."/>
            <person name="Zverlov V."/>
        </authorList>
    </citation>
    <scope>NUCLEOTIDE SEQUENCE [LARGE SCALE GENOMIC DNA]</scope>
    <source>
        <strain evidence="4 5">MD1</strain>
    </source>
</reference>
<feature type="compositionally biased region" description="Basic and acidic residues" evidence="1">
    <location>
        <begin position="27"/>
        <end position="45"/>
    </location>
</feature>
<comment type="caution">
    <text evidence="4">The sequence shown here is derived from an EMBL/GenBank/DDBJ whole genome shotgun (WGS) entry which is preliminary data.</text>
</comment>
<accession>A0A839JVM2</accession>
<dbReference type="PROSITE" id="PS51257">
    <property type="entry name" value="PROKAR_LIPOPROTEIN"/>
    <property type="match status" value="1"/>
</dbReference>
<evidence type="ECO:0000256" key="1">
    <source>
        <dbReference type="SAM" id="MobiDB-lite"/>
    </source>
</evidence>
<dbReference type="EMBL" id="JACEGA010000001">
    <property type="protein sequence ID" value="MBB2181324.1"/>
    <property type="molecule type" value="Genomic_DNA"/>
</dbReference>